<dbReference type="InterPro" id="IPR000387">
    <property type="entry name" value="Tyr_Pase_dom"/>
</dbReference>
<feature type="compositionally biased region" description="Pro residues" evidence="1">
    <location>
        <begin position="65"/>
        <end position="75"/>
    </location>
</feature>
<sequence>MEAAGVKRVFVPVFEESDYSPERLAERYVKYMDEDVRGFVAAYEDILGSAGPAFGRILRYLAGLSPPPSPSPSPPSLGSKEQEETVQRDEGEGKKTGKKEEPQAALIHCTAGKDRTGIFFGLLFDFLAVPRAQIAAEYNLTELGLASVREDVVARLMQAPAFRNYMLSRMSKNTTTTTGTTTGTTTTDTEDIANSLRAGQQQQEDASQSAAEAVEIPPALLEKGRQAALRMVSARKESMLGALAMVDEKFGGAEQYMRVQCGLGDGELEALRRNLVVRKE</sequence>
<gene>
    <name evidence="3" type="ORF">N0V83_001822</name>
</gene>
<proteinExistence type="predicted"/>
<name>A0A9W8YDH7_9PLEO</name>
<accession>A0A9W8YDH7</accession>
<protein>
    <recommendedName>
        <fullName evidence="2">Tyrosine specific protein phosphatases domain-containing protein</fullName>
    </recommendedName>
</protein>
<dbReference type="Gene3D" id="3.90.190.10">
    <property type="entry name" value="Protein tyrosine phosphatase superfamily"/>
    <property type="match status" value="2"/>
</dbReference>
<dbReference type="EMBL" id="JAPEUY010000003">
    <property type="protein sequence ID" value="KAJ4374746.1"/>
    <property type="molecule type" value="Genomic_DNA"/>
</dbReference>
<dbReference type="AlphaFoldDB" id="A0A9W8YDH7"/>
<dbReference type="OrthoDB" id="449382at2759"/>
<dbReference type="PROSITE" id="PS50056">
    <property type="entry name" value="TYR_PHOSPHATASE_2"/>
    <property type="match status" value="1"/>
</dbReference>
<comment type="caution">
    <text evidence="3">The sequence shown here is derived from an EMBL/GenBank/DDBJ whole genome shotgun (WGS) entry which is preliminary data.</text>
</comment>
<keyword evidence="4" id="KW-1185">Reference proteome</keyword>
<feature type="compositionally biased region" description="Basic and acidic residues" evidence="1">
    <location>
        <begin position="80"/>
        <end position="102"/>
    </location>
</feature>
<organism evidence="3 4">
    <name type="scientific">Neocucurbitaria cava</name>
    <dbReference type="NCBI Taxonomy" id="798079"/>
    <lineage>
        <taxon>Eukaryota</taxon>
        <taxon>Fungi</taxon>
        <taxon>Dikarya</taxon>
        <taxon>Ascomycota</taxon>
        <taxon>Pezizomycotina</taxon>
        <taxon>Dothideomycetes</taxon>
        <taxon>Pleosporomycetidae</taxon>
        <taxon>Pleosporales</taxon>
        <taxon>Pleosporineae</taxon>
        <taxon>Cucurbitariaceae</taxon>
        <taxon>Neocucurbitaria</taxon>
    </lineage>
</organism>
<dbReference type="GO" id="GO:0004721">
    <property type="term" value="F:phosphoprotein phosphatase activity"/>
    <property type="evidence" value="ECO:0007669"/>
    <property type="project" value="InterPro"/>
</dbReference>
<dbReference type="SUPFAM" id="SSF52799">
    <property type="entry name" value="(Phosphotyrosine protein) phosphatases II"/>
    <property type="match status" value="2"/>
</dbReference>
<evidence type="ECO:0000313" key="4">
    <source>
        <dbReference type="Proteomes" id="UP001140560"/>
    </source>
</evidence>
<feature type="region of interest" description="Disordered" evidence="1">
    <location>
        <begin position="65"/>
        <end position="102"/>
    </location>
</feature>
<dbReference type="Proteomes" id="UP001140560">
    <property type="component" value="Unassembled WGS sequence"/>
</dbReference>
<evidence type="ECO:0000259" key="2">
    <source>
        <dbReference type="PROSITE" id="PS50056"/>
    </source>
</evidence>
<dbReference type="Pfam" id="PF13350">
    <property type="entry name" value="Y_phosphatase3"/>
    <property type="match status" value="1"/>
</dbReference>
<dbReference type="InterPro" id="IPR029021">
    <property type="entry name" value="Prot-tyrosine_phosphatase-like"/>
</dbReference>
<dbReference type="PROSITE" id="PS00383">
    <property type="entry name" value="TYR_PHOSPHATASE_1"/>
    <property type="match status" value="1"/>
</dbReference>
<evidence type="ECO:0000256" key="1">
    <source>
        <dbReference type="SAM" id="MobiDB-lite"/>
    </source>
</evidence>
<reference evidence="3" key="1">
    <citation type="submission" date="2022-10" db="EMBL/GenBank/DDBJ databases">
        <title>Tapping the CABI collections for fungal endophytes: first genome assemblies for Collariella, Neodidymelliopsis, Ascochyta clinopodiicola, Didymella pomorum, Didymosphaeria variabile, Neocosmospora piperis and Neocucurbitaria cava.</title>
        <authorList>
            <person name="Hill R."/>
        </authorList>
    </citation>
    <scope>NUCLEOTIDE SEQUENCE</scope>
    <source>
        <strain evidence="3">IMI 356814</strain>
    </source>
</reference>
<dbReference type="InterPro" id="IPR016130">
    <property type="entry name" value="Tyr_Pase_AS"/>
</dbReference>
<dbReference type="InterPro" id="IPR026893">
    <property type="entry name" value="Tyr/Ser_Pase_IphP-type"/>
</dbReference>
<feature type="domain" description="Tyrosine specific protein phosphatases" evidence="2">
    <location>
        <begin position="80"/>
        <end position="119"/>
    </location>
</feature>
<evidence type="ECO:0000313" key="3">
    <source>
        <dbReference type="EMBL" id="KAJ4374746.1"/>
    </source>
</evidence>